<comment type="caution">
    <text evidence="1">The sequence shown here is derived from an EMBL/GenBank/DDBJ whole genome shotgun (WGS) entry which is preliminary data.</text>
</comment>
<evidence type="ECO:0000313" key="2">
    <source>
        <dbReference type="Proteomes" id="UP000748756"/>
    </source>
</evidence>
<name>A0A9P5S0V6_9FUNG</name>
<dbReference type="OrthoDB" id="2374315at2759"/>
<evidence type="ECO:0000313" key="1">
    <source>
        <dbReference type="EMBL" id="KAF9152109.1"/>
    </source>
</evidence>
<accession>A0A9P5S0V6</accession>
<organism evidence="1 2">
    <name type="scientific">Linnemannia schmuckeri</name>
    <dbReference type="NCBI Taxonomy" id="64567"/>
    <lineage>
        <taxon>Eukaryota</taxon>
        <taxon>Fungi</taxon>
        <taxon>Fungi incertae sedis</taxon>
        <taxon>Mucoromycota</taxon>
        <taxon>Mortierellomycotina</taxon>
        <taxon>Mortierellomycetes</taxon>
        <taxon>Mortierellales</taxon>
        <taxon>Mortierellaceae</taxon>
        <taxon>Linnemannia</taxon>
    </lineage>
</organism>
<reference evidence="1" key="1">
    <citation type="journal article" date="2020" name="Fungal Divers.">
        <title>Resolving the Mortierellaceae phylogeny through synthesis of multi-gene phylogenetics and phylogenomics.</title>
        <authorList>
            <person name="Vandepol N."/>
            <person name="Liber J."/>
            <person name="Desiro A."/>
            <person name="Na H."/>
            <person name="Kennedy M."/>
            <person name="Barry K."/>
            <person name="Grigoriev I.V."/>
            <person name="Miller A.N."/>
            <person name="O'Donnell K."/>
            <person name="Stajich J.E."/>
            <person name="Bonito G."/>
        </authorList>
    </citation>
    <scope>NUCLEOTIDE SEQUENCE</scope>
    <source>
        <strain evidence="1">NRRL 6426</strain>
    </source>
</reference>
<dbReference type="AlphaFoldDB" id="A0A9P5S0V6"/>
<sequence>MASCRALTDVLKIGGLPNLDDIVLRFGRGIVPNKPSDQGLADMLSACRKADDVSTYGSKWLPPTPARLNSEDFIDLDPVTNTLSPWLCESTLKVFRVNIARITCPVVIHTYHGFLCENNYQHDKFDNEPRLEDYPGQGGGLQ</sequence>
<gene>
    <name evidence="1" type="ORF">BG015_005768</name>
</gene>
<keyword evidence="2" id="KW-1185">Reference proteome</keyword>
<dbReference type="EMBL" id="JAAAUQ010000268">
    <property type="protein sequence ID" value="KAF9152109.1"/>
    <property type="molecule type" value="Genomic_DNA"/>
</dbReference>
<proteinExistence type="predicted"/>
<dbReference type="Proteomes" id="UP000748756">
    <property type="component" value="Unassembled WGS sequence"/>
</dbReference>
<protein>
    <submittedName>
        <fullName evidence="1">Uncharacterized protein</fullName>
    </submittedName>
</protein>